<dbReference type="GO" id="GO:0005615">
    <property type="term" value="C:extracellular space"/>
    <property type="evidence" value="ECO:0007669"/>
    <property type="project" value="TreeGrafter"/>
</dbReference>
<evidence type="ECO:0000313" key="5">
    <source>
        <dbReference type="Proteomes" id="UP001066276"/>
    </source>
</evidence>
<dbReference type="EMBL" id="JANPWB010000009">
    <property type="protein sequence ID" value="KAJ1158872.1"/>
    <property type="molecule type" value="Genomic_DNA"/>
</dbReference>
<feature type="domain" description="WAP" evidence="3">
    <location>
        <begin position="248"/>
        <end position="297"/>
    </location>
</feature>
<feature type="domain" description="WAP" evidence="3">
    <location>
        <begin position="97"/>
        <end position="149"/>
    </location>
</feature>
<dbReference type="GO" id="GO:0004867">
    <property type="term" value="F:serine-type endopeptidase inhibitor activity"/>
    <property type="evidence" value="ECO:0007669"/>
    <property type="project" value="TreeGrafter"/>
</dbReference>
<dbReference type="InterPro" id="IPR008197">
    <property type="entry name" value="WAP_dom"/>
</dbReference>
<dbReference type="PANTHER" id="PTHR19441">
    <property type="entry name" value="WHEY ACDIC PROTEIN WAP"/>
    <property type="match status" value="1"/>
</dbReference>
<feature type="domain" description="WAP" evidence="3">
    <location>
        <begin position="348"/>
        <end position="394"/>
    </location>
</feature>
<dbReference type="Pfam" id="PF00095">
    <property type="entry name" value="WAP"/>
    <property type="match status" value="8"/>
</dbReference>
<dbReference type="SMART" id="SM00217">
    <property type="entry name" value="WAP"/>
    <property type="match status" value="7"/>
</dbReference>
<keyword evidence="1" id="KW-0732">Signal</keyword>
<protein>
    <recommendedName>
        <fullName evidence="3">WAP domain-containing protein</fullName>
    </recommendedName>
</protein>
<proteinExistence type="predicted"/>
<dbReference type="PRINTS" id="PR00003">
    <property type="entry name" value="4DISULPHCORE"/>
</dbReference>
<evidence type="ECO:0000256" key="1">
    <source>
        <dbReference type="ARBA" id="ARBA00022729"/>
    </source>
</evidence>
<dbReference type="Gene3D" id="4.10.75.10">
    <property type="entry name" value="Elafin-like"/>
    <property type="match status" value="7"/>
</dbReference>
<dbReference type="PROSITE" id="PS51390">
    <property type="entry name" value="WAP"/>
    <property type="match status" value="7"/>
</dbReference>
<dbReference type="PANTHER" id="PTHR19441:SF30">
    <property type="entry name" value="ELAFIN"/>
    <property type="match status" value="1"/>
</dbReference>
<keyword evidence="5" id="KW-1185">Reference proteome</keyword>
<comment type="caution">
    <text evidence="4">The sequence shown here is derived from an EMBL/GenBank/DDBJ whole genome shotgun (WGS) entry which is preliminary data.</text>
</comment>
<keyword evidence="2" id="KW-1015">Disulfide bond</keyword>
<sequence length="459" mass="50063">MPAKGKPGSCPPHYRHMFPDKDDTCTSDRNCTGELKCCNWHGGYTCVVPVRAKTFGCPKKDAACKKTSYEICADETDCWGFQRCCDSHCTLPCEDPVIEKKGLCPMAPSYPTCADLHSPPVNECSSDQQCPGDEKCCEYGCRLQCMIPVHDKVSICPAFNRSICPHSHPSPAECSHDNQCPGTERCCCYGNCRMECTSKGSGKPGICPPAVRDCPLPLLSQKCEDDSDCSGKQKCCSQCGIKCMDPLVSENPGFCPVDPEMENQCGYLPPPQCSSDTDCETHEKCCLFGGRVQCVKALPAKPGICPHFVTNCRDPLDKPECQDDGDCPLNKKCCQLCGNKCLEAVADREGVCPPYISKPLVCPAIHFPSCREDSSCEPDKKCCSKGCTQKCVKALKEKVGDCPKVAHVSESKDIFNKCKNDKDCPGNEKCCAGSKGRECLPPDNFKELPIPGKDKENKD</sequence>
<dbReference type="SUPFAM" id="SSF57256">
    <property type="entry name" value="Elafin-like"/>
    <property type="match status" value="7"/>
</dbReference>
<dbReference type="InterPro" id="IPR036645">
    <property type="entry name" value="Elafin-like_sf"/>
</dbReference>
<feature type="domain" description="WAP" evidence="3">
    <location>
        <begin position="3"/>
        <end position="50"/>
    </location>
</feature>
<feature type="domain" description="WAP" evidence="3">
    <location>
        <begin position="200"/>
        <end position="247"/>
    </location>
</feature>
<dbReference type="AlphaFoldDB" id="A0AAV7S4J5"/>
<name>A0AAV7S4J5_PLEWA</name>
<dbReference type="InterPro" id="IPR050514">
    <property type="entry name" value="WAP_four-disulfide_core"/>
</dbReference>
<evidence type="ECO:0000259" key="3">
    <source>
        <dbReference type="PROSITE" id="PS51390"/>
    </source>
</evidence>
<dbReference type="Proteomes" id="UP001066276">
    <property type="component" value="Chromosome 5"/>
</dbReference>
<accession>A0AAV7S4J5</accession>
<evidence type="ECO:0000313" key="4">
    <source>
        <dbReference type="EMBL" id="KAJ1158872.1"/>
    </source>
</evidence>
<reference evidence="4" key="1">
    <citation type="journal article" date="2022" name="bioRxiv">
        <title>Sequencing and chromosome-scale assembly of the giantPleurodeles waltlgenome.</title>
        <authorList>
            <person name="Brown T."/>
            <person name="Elewa A."/>
            <person name="Iarovenko S."/>
            <person name="Subramanian E."/>
            <person name="Araus A.J."/>
            <person name="Petzold A."/>
            <person name="Susuki M."/>
            <person name="Suzuki K.-i.T."/>
            <person name="Hayashi T."/>
            <person name="Toyoda A."/>
            <person name="Oliveira C."/>
            <person name="Osipova E."/>
            <person name="Leigh N.D."/>
            <person name="Simon A."/>
            <person name="Yun M.H."/>
        </authorList>
    </citation>
    <scope>NUCLEOTIDE SEQUENCE</scope>
    <source>
        <strain evidence="4">20211129_DDA</strain>
        <tissue evidence="4">Liver</tissue>
    </source>
</reference>
<evidence type="ECO:0000256" key="2">
    <source>
        <dbReference type="ARBA" id="ARBA00023157"/>
    </source>
</evidence>
<feature type="domain" description="WAP" evidence="3">
    <location>
        <begin position="298"/>
        <end position="345"/>
    </location>
</feature>
<feature type="domain" description="WAP" evidence="3">
    <location>
        <begin position="395"/>
        <end position="443"/>
    </location>
</feature>
<gene>
    <name evidence="4" type="ORF">NDU88_011545</name>
</gene>
<dbReference type="GO" id="GO:0019731">
    <property type="term" value="P:antibacterial humoral response"/>
    <property type="evidence" value="ECO:0007669"/>
    <property type="project" value="TreeGrafter"/>
</dbReference>
<organism evidence="4 5">
    <name type="scientific">Pleurodeles waltl</name>
    <name type="common">Iberian ribbed newt</name>
    <dbReference type="NCBI Taxonomy" id="8319"/>
    <lineage>
        <taxon>Eukaryota</taxon>
        <taxon>Metazoa</taxon>
        <taxon>Chordata</taxon>
        <taxon>Craniata</taxon>
        <taxon>Vertebrata</taxon>
        <taxon>Euteleostomi</taxon>
        <taxon>Amphibia</taxon>
        <taxon>Batrachia</taxon>
        <taxon>Caudata</taxon>
        <taxon>Salamandroidea</taxon>
        <taxon>Salamandridae</taxon>
        <taxon>Pleurodelinae</taxon>
        <taxon>Pleurodeles</taxon>
    </lineage>
</organism>
<dbReference type="GO" id="GO:0045087">
    <property type="term" value="P:innate immune response"/>
    <property type="evidence" value="ECO:0007669"/>
    <property type="project" value="TreeGrafter"/>
</dbReference>